<accession>A0ABW1IUR6</accession>
<keyword evidence="3 6" id="KW-0489">Methyltransferase</keyword>
<keyword evidence="2 6" id="KW-0963">Cytoplasm</keyword>
<dbReference type="NCBIfam" id="TIGR00406">
    <property type="entry name" value="prmA"/>
    <property type="match status" value="1"/>
</dbReference>
<keyword evidence="7" id="KW-0687">Ribonucleoprotein</keyword>
<protein>
    <recommendedName>
        <fullName evidence="6">Ribosomal protein L11 methyltransferase</fullName>
        <shortName evidence="6">L11 Mtase</shortName>
        <ecNumber evidence="6">2.1.1.-</ecNumber>
    </recommendedName>
</protein>
<dbReference type="Pfam" id="PF06325">
    <property type="entry name" value="PrmA"/>
    <property type="match status" value="1"/>
</dbReference>
<comment type="catalytic activity">
    <reaction evidence="6">
        <text>L-lysyl-[protein] + 3 S-adenosyl-L-methionine = N(6),N(6),N(6)-trimethyl-L-lysyl-[protein] + 3 S-adenosyl-L-homocysteine + 3 H(+)</text>
        <dbReference type="Rhea" id="RHEA:54192"/>
        <dbReference type="Rhea" id="RHEA-COMP:9752"/>
        <dbReference type="Rhea" id="RHEA-COMP:13826"/>
        <dbReference type="ChEBI" id="CHEBI:15378"/>
        <dbReference type="ChEBI" id="CHEBI:29969"/>
        <dbReference type="ChEBI" id="CHEBI:57856"/>
        <dbReference type="ChEBI" id="CHEBI:59789"/>
        <dbReference type="ChEBI" id="CHEBI:61961"/>
    </reaction>
</comment>
<dbReference type="HAMAP" id="MF_00735">
    <property type="entry name" value="Methyltr_PrmA"/>
    <property type="match status" value="1"/>
</dbReference>
<dbReference type="GO" id="GO:0032259">
    <property type="term" value="P:methylation"/>
    <property type="evidence" value="ECO:0007669"/>
    <property type="project" value="UniProtKB-KW"/>
</dbReference>
<dbReference type="EC" id="2.1.1.-" evidence="6"/>
<dbReference type="Proteomes" id="UP001596250">
    <property type="component" value="Unassembled WGS sequence"/>
</dbReference>
<feature type="binding site" evidence="6">
    <location>
        <position position="182"/>
    </location>
    <ligand>
        <name>S-adenosyl-L-methionine</name>
        <dbReference type="ChEBI" id="CHEBI:59789"/>
    </ligand>
</feature>
<dbReference type="PANTHER" id="PTHR43648">
    <property type="entry name" value="ELECTRON TRANSFER FLAVOPROTEIN BETA SUBUNIT LYSINE METHYLTRANSFERASE"/>
    <property type="match status" value="1"/>
</dbReference>
<dbReference type="GO" id="GO:0005840">
    <property type="term" value="C:ribosome"/>
    <property type="evidence" value="ECO:0007669"/>
    <property type="project" value="UniProtKB-KW"/>
</dbReference>
<sequence>MQWHEITIHTTEEATEAISHYMHELGAGGVSIEESGSLNRPRDTSLGQWYELPLNDIPEGEAVMKGYFSDLEDIDSIVKQISKFVGSLMEFGLDAGKAEISVREVDEEDWATAWKQYYKPVKISERITVKPTWEPYESAADELVIELDPGMAFGTGTHATTSLCLRTLEKVIKPGDHVIDVGTGSGILAIGAAKLGAERVLAIDLDPVAVSSSEENVKLNGLEGRITVRESDLLQVFHDHREKSLDLGVKLPVKVVVANILAEIILLFIDDVYQVLEQEGTYVVSGVITSKEDAVAEALEKAGFRVEYREREDDWVVLTARKV</sequence>
<dbReference type="GO" id="GO:0008168">
    <property type="term" value="F:methyltransferase activity"/>
    <property type="evidence" value="ECO:0007669"/>
    <property type="project" value="UniProtKB-KW"/>
</dbReference>
<evidence type="ECO:0000256" key="5">
    <source>
        <dbReference type="ARBA" id="ARBA00022691"/>
    </source>
</evidence>
<dbReference type="SUPFAM" id="SSF53335">
    <property type="entry name" value="S-adenosyl-L-methionine-dependent methyltransferases"/>
    <property type="match status" value="1"/>
</dbReference>
<evidence type="ECO:0000256" key="3">
    <source>
        <dbReference type="ARBA" id="ARBA00022603"/>
    </source>
</evidence>
<name>A0ABW1IUR6_9BACL</name>
<comment type="subcellular location">
    <subcellularLocation>
        <location evidence="6">Cytoplasm</location>
    </subcellularLocation>
</comment>
<proteinExistence type="inferred from homology"/>
<dbReference type="InterPro" id="IPR050078">
    <property type="entry name" value="Ribosomal_L11_MeTrfase_PrmA"/>
</dbReference>
<dbReference type="CDD" id="cd02440">
    <property type="entry name" value="AdoMet_MTases"/>
    <property type="match status" value="1"/>
</dbReference>
<dbReference type="InterPro" id="IPR029063">
    <property type="entry name" value="SAM-dependent_MTases_sf"/>
</dbReference>
<keyword evidence="7" id="KW-0689">Ribosomal protein</keyword>
<feature type="binding site" evidence="6">
    <location>
        <position position="259"/>
    </location>
    <ligand>
        <name>S-adenosyl-L-methionine</name>
        <dbReference type="ChEBI" id="CHEBI:59789"/>
    </ligand>
</feature>
<reference evidence="8" key="1">
    <citation type="journal article" date="2019" name="Int. J. Syst. Evol. Microbiol.">
        <title>The Global Catalogue of Microorganisms (GCM) 10K type strain sequencing project: providing services to taxonomists for standard genome sequencing and annotation.</title>
        <authorList>
            <consortium name="The Broad Institute Genomics Platform"/>
            <consortium name="The Broad Institute Genome Sequencing Center for Infectious Disease"/>
            <person name="Wu L."/>
            <person name="Ma J."/>
        </authorList>
    </citation>
    <scope>NUCLEOTIDE SEQUENCE [LARGE SCALE GENOMIC DNA]</scope>
    <source>
        <strain evidence="8">CCM 8749</strain>
    </source>
</reference>
<evidence type="ECO:0000256" key="6">
    <source>
        <dbReference type="HAMAP-Rule" id="MF_00735"/>
    </source>
</evidence>
<evidence type="ECO:0000256" key="2">
    <source>
        <dbReference type="ARBA" id="ARBA00022490"/>
    </source>
</evidence>
<feature type="binding site" evidence="6">
    <location>
        <position position="204"/>
    </location>
    <ligand>
        <name>S-adenosyl-L-methionine</name>
        <dbReference type="ChEBI" id="CHEBI:59789"/>
    </ligand>
</feature>
<dbReference type="PANTHER" id="PTHR43648:SF1">
    <property type="entry name" value="ELECTRON TRANSFER FLAVOPROTEIN BETA SUBUNIT LYSINE METHYLTRANSFERASE"/>
    <property type="match status" value="1"/>
</dbReference>
<evidence type="ECO:0000256" key="4">
    <source>
        <dbReference type="ARBA" id="ARBA00022679"/>
    </source>
</evidence>
<dbReference type="Gene3D" id="3.40.50.150">
    <property type="entry name" value="Vaccinia Virus protein VP39"/>
    <property type="match status" value="1"/>
</dbReference>
<organism evidence="7 8">
    <name type="scientific">Marinicrinis lubricantis</name>
    <dbReference type="NCBI Taxonomy" id="2086470"/>
    <lineage>
        <taxon>Bacteria</taxon>
        <taxon>Bacillati</taxon>
        <taxon>Bacillota</taxon>
        <taxon>Bacilli</taxon>
        <taxon>Bacillales</taxon>
        <taxon>Paenibacillaceae</taxon>
    </lineage>
</organism>
<dbReference type="RefSeq" id="WP_379896380.1">
    <property type="nucleotide sequence ID" value="NZ_CBCSCT010000007.1"/>
</dbReference>
<evidence type="ECO:0000256" key="1">
    <source>
        <dbReference type="ARBA" id="ARBA00009741"/>
    </source>
</evidence>
<feature type="binding site" evidence="6">
    <location>
        <position position="161"/>
    </location>
    <ligand>
        <name>S-adenosyl-L-methionine</name>
        <dbReference type="ChEBI" id="CHEBI:59789"/>
    </ligand>
</feature>
<keyword evidence="8" id="KW-1185">Reference proteome</keyword>
<comment type="caution">
    <text evidence="7">The sequence shown here is derived from an EMBL/GenBank/DDBJ whole genome shotgun (WGS) entry which is preliminary data.</text>
</comment>
<dbReference type="InterPro" id="IPR004498">
    <property type="entry name" value="Ribosomal_PrmA_MeTrfase"/>
</dbReference>
<comment type="function">
    <text evidence="6">Methylates ribosomal protein L11.</text>
</comment>
<gene>
    <name evidence="6 7" type="primary">prmA</name>
    <name evidence="7" type="ORF">ACFPXP_20905</name>
</gene>
<comment type="similarity">
    <text evidence="1 6">Belongs to the methyltransferase superfamily. PrmA family.</text>
</comment>
<dbReference type="PIRSF" id="PIRSF000401">
    <property type="entry name" value="RPL11_MTase"/>
    <property type="match status" value="1"/>
</dbReference>
<keyword evidence="5 6" id="KW-0949">S-adenosyl-L-methionine</keyword>
<evidence type="ECO:0000313" key="7">
    <source>
        <dbReference type="EMBL" id="MFC5988870.1"/>
    </source>
</evidence>
<dbReference type="EMBL" id="JBHSQV010000185">
    <property type="protein sequence ID" value="MFC5988870.1"/>
    <property type="molecule type" value="Genomic_DNA"/>
</dbReference>
<evidence type="ECO:0000313" key="8">
    <source>
        <dbReference type="Proteomes" id="UP001596250"/>
    </source>
</evidence>
<keyword evidence="4 6" id="KW-0808">Transferase</keyword>